<evidence type="ECO:0000256" key="6">
    <source>
        <dbReference type="ARBA" id="ARBA00022723"/>
    </source>
</evidence>
<dbReference type="PANTHER" id="PTHR43281:SF1">
    <property type="entry name" value="FARNESYL DIPHOSPHATE SYNTHASE"/>
    <property type="match status" value="1"/>
</dbReference>
<evidence type="ECO:0000256" key="8">
    <source>
        <dbReference type="ARBA" id="ARBA00023229"/>
    </source>
</evidence>
<evidence type="ECO:0000256" key="10">
    <source>
        <dbReference type="ARBA" id="ARBA00032873"/>
    </source>
</evidence>
<dbReference type="GO" id="GO:0016114">
    <property type="term" value="P:terpenoid biosynthetic process"/>
    <property type="evidence" value="ECO:0007669"/>
    <property type="project" value="UniProtKB-ARBA"/>
</dbReference>
<keyword evidence="13" id="KW-1133">Transmembrane helix</keyword>
<evidence type="ECO:0000256" key="2">
    <source>
        <dbReference type="ARBA" id="ARBA00006706"/>
    </source>
</evidence>
<keyword evidence="6" id="KW-0479">Metal-binding</keyword>
<evidence type="ECO:0000256" key="7">
    <source>
        <dbReference type="ARBA" id="ARBA00022842"/>
    </source>
</evidence>
<evidence type="ECO:0000256" key="9">
    <source>
        <dbReference type="ARBA" id="ARBA00032380"/>
    </source>
</evidence>
<dbReference type="EMBL" id="JAMKBI010000013">
    <property type="protein sequence ID" value="MCZ8534846.1"/>
    <property type="molecule type" value="Genomic_DNA"/>
</dbReference>
<dbReference type="GO" id="GO:0046872">
    <property type="term" value="F:metal ion binding"/>
    <property type="evidence" value="ECO:0007669"/>
    <property type="project" value="UniProtKB-KW"/>
</dbReference>
<gene>
    <name evidence="14" type="ORF">M9R61_16190</name>
</gene>
<dbReference type="CDD" id="cd00685">
    <property type="entry name" value="Trans_IPPS_HT"/>
    <property type="match status" value="1"/>
</dbReference>
<keyword evidence="5 12" id="KW-0808">Transferase</keyword>
<dbReference type="FunFam" id="1.10.600.10:FF:000001">
    <property type="entry name" value="Geranylgeranyl diphosphate synthase"/>
    <property type="match status" value="1"/>
</dbReference>
<reference evidence="14" key="1">
    <citation type="submission" date="2022-05" db="EMBL/GenBank/DDBJ databases">
        <authorList>
            <person name="Colautti A."/>
            <person name="Iacumin L."/>
        </authorList>
    </citation>
    <scope>NUCLEOTIDE SEQUENCE</scope>
    <source>
        <strain evidence="14">DSM 30747</strain>
    </source>
</reference>
<evidence type="ECO:0000256" key="4">
    <source>
        <dbReference type="ARBA" id="ARBA00015100"/>
    </source>
</evidence>
<sequence>MSNLLNSFIQTNQPLIEETLLGLIKDIKAPQPLKDAMLYSLQAGGKRIRPLYTLAVLKELDYQNEDALIVASTIEMIHTYSLIHDDLPAMDNDDLRRGKPTNHIVFGEALAILAGDALVTIAFGIIARLQNISPQLKVDLIEKLSFSAGAEGMVGGQVLDMLGEGQTLTLEQLEEIHVNKTGALLSYSILAGAIIANVPGEIMSALKKYASHIGLAFQIQDDILDVEGTSEQLGKTAGKDLKSEKNTYPSILTIEGAKKELQNQYNQAFQALENVQMHNGLLVEFANYITKRSK</sequence>
<keyword evidence="15" id="KW-1185">Reference proteome</keyword>
<dbReference type="GO" id="GO:0004337">
    <property type="term" value="F:(2E,6E)-farnesyl diphosphate synthase activity"/>
    <property type="evidence" value="ECO:0007669"/>
    <property type="project" value="UniProtKB-EC"/>
</dbReference>
<evidence type="ECO:0000313" key="14">
    <source>
        <dbReference type="EMBL" id="MCZ8534846.1"/>
    </source>
</evidence>
<comment type="caution">
    <text evidence="14">The sequence shown here is derived from an EMBL/GenBank/DDBJ whole genome shotgun (WGS) entry which is preliminary data.</text>
</comment>
<dbReference type="Gene3D" id="1.10.600.10">
    <property type="entry name" value="Farnesyl Diphosphate Synthase"/>
    <property type="match status" value="1"/>
</dbReference>
<dbReference type="PROSITE" id="PS00723">
    <property type="entry name" value="POLYPRENYL_SYNTHASE_1"/>
    <property type="match status" value="1"/>
</dbReference>
<evidence type="ECO:0000256" key="3">
    <source>
        <dbReference type="ARBA" id="ARBA00012439"/>
    </source>
</evidence>
<dbReference type="SUPFAM" id="SSF48576">
    <property type="entry name" value="Terpenoid synthases"/>
    <property type="match status" value="1"/>
</dbReference>
<keyword evidence="13" id="KW-0472">Membrane</keyword>
<evidence type="ECO:0000256" key="12">
    <source>
        <dbReference type="RuleBase" id="RU004466"/>
    </source>
</evidence>
<evidence type="ECO:0000256" key="1">
    <source>
        <dbReference type="ARBA" id="ARBA00001946"/>
    </source>
</evidence>
<dbReference type="NCBIfam" id="NF045485">
    <property type="entry name" value="FPPsyn"/>
    <property type="match status" value="1"/>
</dbReference>
<dbReference type="GO" id="GO:0005737">
    <property type="term" value="C:cytoplasm"/>
    <property type="evidence" value="ECO:0007669"/>
    <property type="project" value="UniProtKB-ARBA"/>
</dbReference>
<dbReference type="InterPro" id="IPR008949">
    <property type="entry name" value="Isoprenoid_synthase_dom_sf"/>
</dbReference>
<evidence type="ECO:0000256" key="11">
    <source>
        <dbReference type="ARBA" id="ARBA00049399"/>
    </source>
</evidence>
<keyword evidence="8" id="KW-0414">Isoprene biosynthesis</keyword>
<dbReference type="SFLD" id="SFLDG01017">
    <property type="entry name" value="Polyprenyl_Transferase_Like"/>
    <property type="match status" value="1"/>
</dbReference>
<dbReference type="EC" id="2.5.1.10" evidence="3"/>
<accession>A0A9X3LDJ7</accession>
<dbReference type="SFLD" id="SFLDS00005">
    <property type="entry name" value="Isoprenoid_Synthase_Type_I"/>
    <property type="match status" value="1"/>
</dbReference>
<comment type="cofactor">
    <cofactor evidence="1">
        <name>Mg(2+)</name>
        <dbReference type="ChEBI" id="CHEBI:18420"/>
    </cofactor>
</comment>
<dbReference type="InterPro" id="IPR053378">
    <property type="entry name" value="Prenyl_diphosphate_synthase"/>
</dbReference>
<comment type="catalytic activity">
    <reaction evidence="11">
        <text>isopentenyl diphosphate + (2E)-geranyl diphosphate = (2E,6E)-farnesyl diphosphate + diphosphate</text>
        <dbReference type="Rhea" id="RHEA:19361"/>
        <dbReference type="ChEBI" id="CHEBI:33019"/>
        <dbReference type="ChEBI" id="CHEBI:58057"/>
        <dbReference type="ChEBI" id="CHEBI:128769"/>
        <dbReference type="ChEBI" id="CHEBI:175763"/>
        <dbReference type="EC" id="2.5.1.10"/>
    </reaction>
</comment>
<keyword evidence="7" id="KW-0460">Magnesium</keyword>
<dbReference type="PROSITE" id="PS00444">
    <property type="entry name" value="POLYPRENYL_SYNTHASE_2"/>
    <property type="match status" value="1"/>
</dbReference>
<evidence type="ECO:0000313" key="15">
    <source>
        <dbReference type="Proteomes" id="UP001152172"/>
    </source>
</evidence>
<proteinExistence type="inferred from homology"/>
<keyword evidence="13" id="KW-0812">Transmembrane</keyword>
<protein>
    <recommendedName>
        <fullName evidence="4">Farnesyl diphosphate synthase</fullName>
        <ecNumber evidence="3">2.5.1.10</ecNumber>
    </recommendedName>
    <alternativeName>
        <fullName evidence="10">(2E,6E)-farnesyl diphosphate synthase</fullName>
    </alternativeName>
    <alternativeName>
        <fullName evidence="9">Geranyltranstransferase</fullName>
    </alternativeName>
</protein>
<dbReference type="AlphaFoldDB" id="A0A9X3LDJ7"/>
<evidence type="ECO:0000256" key="5">
    <source>
        <dbReference type="ARBA" id="ARBA00022679"/>
    </source>
</evidence>
<dbReference type="InterPro" id="IPR000092">
    <property type="entry name" value="Polyprenyl_synt"/>
</dbReference>
<dbReference type="InterPro" id="IPR033749">
    <property type="entry name" value="Polyprenyl_synt_CS"/>
</dbReference>
<dbReference type="Pfam" id="PF00348">
    <property type="entry name" value="polyprenyl_synt"/>
    <property type="match status" value="1"/>
</dbReference>
<organism evidence="14 15">
    <name type="scientific">Psychrobacillus psychrodurans</name>
    <dbReference type="NCBI Taxonomy" id="126157"/>
    <lineage>
        <taxon>Bacteria</taxon>
        <taxon>Bacillati</taxon>
        <taxon>Bacillota</taxon>
        <taxon>Bacilli</taxon>
        <taxon>Bacillales</taxon>
        <taxon>Bacillaceae</taxon>
        <taxon>Psychrobacillus</taxon>
    </lineage>
</organism>
<comment type="similarity">
    <text evidence="2 12">Belongs to the FPP/GGPP synthase family.</text>
</comment>
<feature type="transmembrane region" description="Helical" evidence="13">
    <location>
        <begin position="105"/>
        <end position="127"/>
    </location>
</feature>
<dbReference type="RefSeq" id="WP_269922921.1">
    <property type="nucleotide sequence ID" value="NZ_JAMKBI010000013.1"/>
</dbReference>
<name>A0A9X3LDJ7_9BACI</name>
<dbReference type="Proteomes" id="UP001152172">
    <property type="component" value="Unassembled WGS sequence"/>
</dbReference>
<evidence type="ECO:0000256" key="13">
    <source>
        <dbReference type="SAM" id="Phobius"/>
    </source>
</evidence>
<dbReference type="PANTHER" id="PTHR43281">
    <property type="entry name" value="FARNESYL DIPHOSPHATE SYNTHASE"/>
    <property type="match status" value="1"/>
</dbReference>